<dbReference type="SUPFAM" id="SSF69618">
    <property type="entry name" value="HemD-like"/>
    <property type="match status" value="1"/>
</dbReference>
<name>A0ABP9V6I8_9DEIO</name>
<gene>
    <name evidence="1" type="ORF">Dxin01_00623</name>
</gene>
<evidence type="ECO:0000313" key="2">
    <source>
        <dbReference type="Proteomes" id="UP001458946"/>
    </source>
</evidence>
<comment type="caution">
    <text evidence="1">The sequence shown here is derived from an EMBL/GenBank/DDBJ whole genome shotgun (WGS) entry which is preliminary data.</text>
</comment>
<reference evidence="1 2" key="1">
    <citation type="submission" date="2024-02" db="EMBL/GenBank/DDBJ databases">
        <title>Deinococcus xinjiangensis NBRC 107630.</title>
        <authorList>
            <person name="Ichikawa N."/>
            <person name="Katano-Makiyama Y."/>
            <person name="Hidaka K."/>
        </authorList>
    </citation>
    <scope>NUCLEOTIDE SEQUENCE [LARGE SCALE GENOMIC DNA]</scope>
    <source>
        <strain evidence="1 2">NBRC 107630</strain>
    </source>
</reference>
<evidence type="ECO:0000313" key="1">
    <source>
        <dbReference type="EMBL" id="GAA5500895.1"/>
    </source>
</evidence>
<sequence>MDWFGGLTVLSLESRRSEAMTNLITQYGGVALVAPSMREQKLDLTGMLTSFEKALLLGEIHAVVCLTGVGTNLFLRELIVRDPQLSDLGRGEALAFRRQLQHWGEG</sequence>
<dbReference type="EMBL" id="BAABRN010000005">
    <property type="protein sequence ID" value="GAA5500895.1"/>
    <property type="molecule type" value="Genomic_DNA"/>
</dbReference>
<keyword evidence="2" id="KW-1185">Reference proteome</keyword>
<dbReference type="Gene3D" id="3.40.50.10090">
    <property type="match status" value="1"/>
</dbReference>
<organism evidence="1 2">
    <name type="scientific">Deinococcus xinjiangensis</name>
    <dbReference type="NCBI Taxonomy" id="457454"/>
    <lineage>
        <taxon>Bacteria</taxon>
        <taxon>Thermotogati</taxon>
        <taxon>Deinococcota</taxon>
        <taxon>Deinococci</taxon>
        <taxon>Deinococcales</taxon>
        <taxon>Deinococcaceae</taxon>
        <taxon>Deinococcus</taxon>
    </lineage>
</organism>
<accession>A0ABP9V6I8</accession>
<dbReference type="RefSeq" id="WP_353540874.1">
    <property type="nucleotide sequence ID" value="NZ_BAABRN010000005.1"/>
</dbReference>
<protein>
    <submittedName>
        <fullName evidence="1">Uncharacterized protein</fullName>
    </submittedName>
</protein>
<dbReference type="InterPro" id="IPR036108">
    <property type="entry name" value="4pyrrol_syn_uPrphyn_synt_sf"/>
</dbReference>
<dbReference type="Proteomes" id="UP001458946">
    <property type="component" value="Unassembled WGS sequence"/>
</dbReference>
<proteinExistence type="predicted"/>